<evidence type="ECO:0000259" key="2">
    <source>
        <dbReference type="Pfam" id="PF06985"/>
    </source>
</evidence>
<keyword evidence="4" id="KW-1185">Reference proteome</keyword>
<feature type="compositionally biased region" description="Polar residues" evidence="1">
    <location>
        <begin position="242"/>
        <end position="253"/>
    </location>
</feature>
<dbReference type="PANTHER" id="PTHR33112">
    <property type="entry name" value="DOMAIN PROTEIN, PUTATIVE-RELATED"/>
    <property type="match status" value="1"/>
</dbReference>
<reference evidence="3" key="1">
    <citation type="submission" date="2023-06" db="EMBL/GenBank/DDBJ databases">
        <title>Genome-scale phylogeny and comparative genomics of the fungal order Sordariales.</title>
        <authorList>
            <consortium name="Lawrence Berkeley National Laboratory"/>
            <person name="Hensen N."/>
            <person name="Bonometti L."/>
            <person name="Westerberg I."/>
            <person name="Brannstrom I.O."/>
            <person name="Guillou S."/>
            <person name="Cros-Aarteil S."/>
            <person name="Calhoun S."/>
            <person name="Haridas S."/>
            <person name="Kuo A."/>
            <person name="Mondo S."/>
            <person name="Pangilinan J."/>
            <person name="Riley R."/>
            <person name="Labutti K."/>
            <person name="Andreopoulos B."/>
            <person name="Lipzen A."/>
            <person name="Chen C."/>
            <person name="Yanf M."/>
            <person name="Daum C."/>
            <person name="Ng V."/>
            <person name="Clum A."/>
            <person name="Steindorff A."/>
            <person name="Ohm R."/>
            <person name="Martin F."/>
            <person name="Silar P."/>
            <person name="Natvig D."/>
            <person name="Lalanne C."/>
            <person name="Gautier V."/>
            <person name="Ament-Velasquez S.L."/>
            <person name="Kruys A."/>
            <person name="Hutchinson M.I."/>
            <person name="Powell A.J."/>
            <person name="Barry K."/>
            <person name="Miller A.N."/>
            <person name="Grigoriev I.V."/>
            <person name="Debuchy R."/>
            <person name="Gladieux P."/>
            <person name="Thoren M.H."/>
            <person name="Johannesson H."/>
        </authorList>
    </citation>
    <scope>NUCLEOTIDE SEQUENCE</scope>
    <source>
        <strain evidence="3">CBS 606.72</strain>
    </source>
</reference>
<proteinExistence type="predicted"/>
<organism evidence="3 4">
    <name type="scientific">Immersiella caudata</name>
    <dbReference type="NCBI Taxonomy" id="314043"/>
    <lineage>
        <taxon>Eukaryota</taxon>
        <taxon>Fungi</taxon>
        <taxon>Dikarya</taxon>
        <taxon>Ascomycota</taxon>
        <taxon>Pezizomycotina</taxon>
        <taxon>Sordariomycetes</taxon>
        <taxon>Sordariomycetidae</taxon>
        <taxon>Sordariales</taxon>
        <taxon>Lasiosphaeriaceae</taxon>
        <taxon>Immersiella</taxon>
    </lineage>
</organism>
<feature type="domain" description="Heterokaryon incompatibility" evidence="2">
    <location>
        <begin position="307"/>
        <end position="462"/>
    </location>
</feature>
<dbReference type="EMBL" id="JAULSU010000003">
    <property type="protein sequence ID" value="KAK0624121.1"/>
    <property type="molecule type" value="Genomic_DNA"/>
</dbReference>
<evidence type="ECO:0000256" key="1">
    <source>
        <dbReference type="SAM" id="MobiDB-lite"/>
    </source>
</evidence>
<dbReference type="AlphaFoldDB" id="A0AA39WYV0"/>
<sequence length="783" mass="87756">MRLLALTRRYNAIFRRGKQPSSSESHRDSISSGPQAVWESLPCDREPPTFPEPAESVARNRLCEYCASICIEVGLQKNGGRHAPNLARVKQNAKFCPLCKWLQDMEWYAHKDNGWPTAPPEESCRLFYYIRVFEGDEGATTHLRFTSSSGLETDAMDVYTFEGDVAKRSFKVPSKKRLTSTASRQSIEAAAGWLRLCTTEHDCGRLELPLPNAVGWSSFKAEDLSTIDSRQDLSGRPIGSGSEPSSARTNRSRPASPHREFGQDTDLVLPGRLVDLRQFSVSDTNKTARLIDTADLEVGDRKKDGFYSTLSYCWGGEQFYKVTETNVDSARAGLPYDDLPPTFRDAFQITKSLGVDFIWIDALCILQGHREDWNRESSKMSYIYSRAAFCIAADSSYGASGGCFNTTGRTGQREVEDTVTIKACPSEGVESTLLVYKTARGRYQPTAVQDAPISCRGWTYQERLLSARILHYTSEQLFWECRKRYLAEDGTVSWLYSGPGPPTTISSRARYIKKSSWSAIQNWCKEEIEDFTARKLTNPGDKLPALAGIARLYHGSIPSPYVAGIWLYQLGCGLGWHLTTPDTTTQTRKTRTNSFSWISVEGAVQNFGEPMSKWEDFPLTIKACEVHLENERDPFGAVGPCSLTLAVLLKSAQLDDRQYRHRHPPRKVVTAEFPGSGVVEMGWALMDTEEQHREIWCFPIADTVKGIEAVLVCPVSPHIEGMPRYRRLGLLRIPQRHHKTDDGALWLGCGQCQASNLSQGGNEYGRGLQNWFKGCQTETIILV</sequence>
<comment type="caution">
    <text evidence="3">The sequence shown here is derived from an EMBL/GenBank/DDBJ whole genome shotgun (WGS) entry which is preliminary data.</text>
</comment>
<dbReference type="InterPro" id="IPR010730">
    <property type="entry name" value="HET"/>
</dbReference>
<feature type="region of interest" description="Disordered" evidence="1">
    <location>
        <begin position="230"/>
        <end position="263"/>
    </location>
</feature>
<protein>
    <submittedName>
        <fullName evidence="3">Heterokaryon incompatibility protein-domain-containing protein</fullName>
    </submittedName>
</protein>
<accession>A0AA39WYV0</accession>
<gene>
    <name evidence="3" type="ORF">B0T14DRAFT_193378</name>
</gene>
<dbReference type="Pfam" id="PF06985">
    <property type="entry name" value="HET"/>
    <property type="match status" value="1"/>
</dbReference>
<dbReference type="PANTHER" id="PTHR33112:SF8">
    <property type="entry name" value="HETEROKARYON INCOMPATIBILITY DOMAIN-CONTAINING PROTEIN"/>
    <property type="match status" value="1"/>
</dbReference>
<name>A0AA39WYV0_9PEZI</name>
<evidence type="ECO:0000313" key="4">
    <source>
        <dbReference type="Proteomes" id="UP001175000"/>
    </source>
</evidence>
<dbReference type="Proteomes" id="UP001175000">
    <property type="component" value="Unassembled WGS sequence"/>
</dbReference>
<evidence type="ECO:0000313" key="3">
    <source>
        <dbReference type="EMBL" id="KAK0624121.1"/>
    </source>
</evidence>